<dbReference type="GO" id="GO:0000245">
    <property type="term" value="P:spliceosomal complex assembly"/>
    <property type="evidence" value="ECO:0007669"/>
    <property type="project" value="EnsemblFungi"/>
</dbReference>
<dbReference type="PANTHER" id="PTHR23205">
    <property type="entry name" value="SPLICING FACTOR 3A SUBUNIT 2"/>
    <property type="match status" value="1"/>
</dbReference>
<evidence type="ECO:0000256" key="3">
    <source>
        <dbReference type="ARBA" id="ARBA00022833"/>
    </source>
</evidence>
<dbReference type="EMBL" id="JQFK01000001">
    <property type="protein sequence ID" value="KGK40588.1"/>
    <property type="molecule type" value="Genomic_DNA"/>
</dbReference>
<keyword evidence="3" id="KW-0862">Zinc</keyword>
<dbReference type="GO" id="GO:0005686">
    <property type="term" value="C:U2 snRNP"/>
    <property type="evidence" value="ECO:0007669"/>
    <property type="project" value="EnsemblFungi"/>
</dbReference>
<dbReference type="InterPro" id="IPR013087">
    <property type="entry name" value="Znf_C2H2_type"/>
</dbReference>
<evidence type="ECO:0000313" key="9">
    <source>
        <dbReference type="Proteomes" id="UP000029867"/>
    </source>
</evidence>
<accession>A0A099P696</accession>
<gene>
    <name evidence="8" type="ORF">JL09_g181</name>
</gene>
<dbReference type="SUPFAM" id="SSF57667">
    <property type="entry name" value="beta-beta-alpha zinc fingers"/>
    <property type="match status" value="1"/>
</dbReference>
<dbReference type="InterPro" id="IPR052092">
    <property type="entry name" value="SF3A2"/>
</dbReference>
<keyword evidence="2" id="KW-0863">Zinc-finger</keyword>
<keyword evidence="4" id="KW-0539">Nucleus</keyword>
<dbReference type="GO" id="GO:0003723">
    <property type="term" value="F:RNA binding"/>
    <property type="evidence" value="ECO:0007669"/>
    <property type="project" value="EnsemblFungi"/>
</dbReference>
<evidence type="ECO:0000256" key="1">
    <source>
        <dbReference type="ARBA" id="ARBA00022723"/>
    </source>
</evidence>
<evidence type="ECO:0000256" key="5">
    <source>
        <dbReference type="SAM" id="MobiDB-lite"/>
    </source>
</evidence>
<evidence type="ECO:0000259" key="7">
    <source>
        <dbReference type="Pfam" id="PF16835"/>
    </source>
</evidence>
<dbReference type="GO" id="GO:0071004">
    <property type="term" value="C:U2-type prespliceosome"/>
    <property type="evidence" value="ECO:0007669"/>
    <property type="project" value="EnsemblFungi"/>
</dbReference>
<proteinExistence type="predicted"/>
<feature type="domain" description="C2H2-type" evidence="6">
    <location>
        <begin position="54"/>
        <end position="78"/>
    </location>
</feature>
<evidence type="ECO:0000256" key="2">
    <source>
        <dbReference type="ARBA" id="ARBA00022771"/>
    </source>
</evidence>
<sequence>MDYQNRVGSKKGSGGIAGSAETNQYRRERVKNLLQSKISIESDPYVLKNRSGVYECKLCLTTHLSESSYITHTTGRKHQVNLMRRAESDKKQREKLNKNQSTEEPIKKRYWKKIGKPYHKVTKIRDQKTLNKGLIIVAKFENIKVDVTPMYKFLASSEQKKEPEDPSFQYLVLSAEPYENIAIKIPSDKIDFSNDKIWDYWDPDTKEYCLQFFFLNK</sequence>
<dbReference type="HOGENOM" id="CLU_050757_0_0_1"/>
<dbReference type="GO" id="GO:0071013">
    <property type="term" value="C:catalytic step 2 spliceosome"/>
    <property type="evidence" value="ECO:0007669"/>
    <property type="project" value="TreeGrafter"/>
</dbReference>
<evidence type="ECO:0000256" key="4">
    <source>
        <dbReference type="ARBA" id="ARBA00023242"/>
    </source>
</evidence>
<name>A0A099P696_PICKU</name>
<keyword evidence="1" id="KW-0479">Metal-binding</keyword>
<organism evidence="8 9">
    <name type="scientific">Pichia kudriavzevii</name>
    <name type="common">Yeast</name>
    <name type="synonym">Issatchenkia orientalis</name>
    <dbReference type="NCBI Taxonomy" id="4909"/>
    <lineage>
        <taxon>Eukaryota</taxon>
        <taxon>Fungi</taxon>
        <taxon>Dikarya</taxon>
        <taxon>Ascomycota</taxon>
        <taxon>Saccharomycotina</taxon>
        <taxon>Pichiomycetes</taxon>
        <taxon>Pichiales</taxon>
        <taxon>Pichiaceae</taxon>
        <taxon>Pichia</taxon>
    </lineage>
</organism>
<comment type="caution">
    <text evidence="8">The sequence shown here is derived from an EMBL/GenBank/DDBJ whole genome shotgun (WGS) entry which is preliminary data.</text>
</comment>
<feature type="region of interest" description="Disordered" evidence="5">
    <location>
        <begin position="1"/>
        <end position="23"/>
    </location>
</feature>
<dbReference type="GO" id="GO:0000974">
    <property type="term" value="C:Prp19 complex"/>
    <property type="evidence" value="ECO:0007669"/>
    <property type="project" value="EnsemblFungi"/>
</dbReference>
<dbReference type="eggNOG" id="KOG0227">
    <property type="taxonomic scope" value="Eukaryota"/>
</dbReference>
<dbReference type="InterPro" id="IPR036236">
    <property type="entry name" value="Znf_C2H2_sf"/>
</dbReference>
<evidence type="ECO:0000259" key="6">
    <source>
        <dbReference type="Pfam" id="PF12874"/>
    </source>
</evidence>
<dbReference type="GO" id="GO:0008270">
    <property type="term" value="F:zinc ion binding"/>
    <property type="evidence" value="ECO:0007669"/>
    <property type="project" value="UniProtKB-KW"/>
</dbReference>
<dbReference type="Pfam" id="PF12874">
    <property type="entry name" value="zf-met"/>
    <property type="match status" value="1"/>
</dbReference>
<dbReference type="Proteomes" id="UP000029867">
    <property type="component" value="Unassembled WGS sequence"/>
</dbReference>
<dbReference type="Gene3D" id="2.60.40.2690">
    <property type="match status" value="1"/>
</dbReference>
<evidence type="ECO:0000313" key="8">
    <source>
        <dbReference type="EMBL" id="KGK40588.1"/>
    </source>
</evidence>
<reference evidence="9" key="1">
    <citation type="journal article" date="2014" name="Microb. Cell Fact.">
        <title>Exploiting Issatchenkia orientalis SD108 for succinic acid production.</title>
        <authorList>
            <person name="Xiao H."/>
            <person name="Shao Z."/>
            <person name="Jiang Y."/>
            <person name="Dole S."/>
            <person name="Zhao H."/>
        </authorList>
    </citation>
    <scope>NUCLEOTIDE SEQUENCE [LARGE SCALE GENOMIC DNA]</scope>
    <source>
        <strain evidence="9">SD108</strain>
    </source>
</reference>
<dbReference type="InterPro" id="IPR031781">
    <property type="entry name" value="SF3A2_dom"/>
</dbReference>
<dbReference type="VEuPathDB" id="FungiDB:C5L36_0A12070"/>
<feature type="domain" description="SF3A2" evidence="7">
    <location>
        <begin position="114"/>
        <end position="208"/>
    </location>
</feature>
<dbReference type="Pfam" id="PF16835">
    <property type="entry name" value="SF3A2"/>
    <property type="match status" value="1"/>
</dbReference>
<protein>
    <submittedName>
        <fullName evidence="8">Uncharacterized protein</fullName>
    </submittedName>
</protein>
<dbReference type="PANTHER" id="PTHR23205:SF0">
    <property type="entry name" value="SPLICING FACTOR 3A SUBUNIT 2"/>
    <property type="match status" value="1"/>
</dbReference>
<dbReference type="AlphaFoldDB" id="A0A099P696"/>